<dbReference type="GO" id="GO:0016539">
    <property type="term" value="P:intein-mediated protein splicing"/>
    <property type="evidence" value="ECO:0007669"/>
    <property type="project" value="InterPro"/>
</dbReference>
<dbReference type="NCBIfam" id="TIGR01445">
    <property type="entry name" value="intein_Nterm"/>
    <property type="match status" value="1"/>
</dbReference>
<sequence>MIIDNNTQAAFRAISVISILWSLKKGFWDKSACFTEETLVLTEDGYKQIKDIQEGYLVYSENVETGEKGLKKVTKVFVREVRKLIYVYVDGEEINTTDTHPFWVEGKGWIEAGELKTGDVLRLYTGELKIVEKVEIEVFDKPVKVYNFEVEDWHTYYVTEQGILVHNAQDYDGNGNTETPNKGTSKIQNLLPNFNNAKIDPRKLTEYALNPEHPVGGNKAKVFESALGYNKSNADVLMKQIYCKFSN</sequence>
<dbReference type="Gene3D" id="2.170.16.10">
    <property type="entry name" value="Hedgehog/Intein (Hint) domain"/>
    <property type="match status" value="1"/>
</dbReference>
<dbReference type="InterPro" id="IPR006141">
    <property type="entry name" value="Intein_N"/>
</dbReference>
<feature type="domain" description="Hint" evidence="1">
    <location>
        <begin position="31"/>
        <end position="125"/>
    </location>
</feature>
<dbReference type="CDD" id="cd00081">
    <property type="entry name" value="Hint"/>
    <property type="match status" value="1"/>
</dbReference>
<dbReference type="EMBL" id="NEMB01000003">
    <property type="protein sequence ID" value="PQQ66161.1"/>
    <property type="molecule type" value="Genomic_DNA"/>
</dbReference>
<reference evidence="2 3" key="1">
    <citation type="journal article" date="2018" name="Syst. Appl. Microbiol.">
        <title>Characterization and high-quality draft genome sequence of Herbivorax saccincola A7, an anaerobic, alkaliphilic, thermophilic, cellulolytic, and xylanolytic bacterium.</title>
        <authorList>
            <person name="Aikawa S."/>
            <person name="Baramee S."/>
            <person name="Sermsathanaswadi J."/>
            <person name="Thianheng P."/>
            <person name="Tachaapaikoon C."/>
            <person name="Shikata A."/>
            <person name="Waeonukul R."/>
            <person name="Pason P."/>
            <person name="Ratanakhanokchai K."/>
            <person name="Kosugi A."/>
        </authorList>
    </citation>
    <scope>NUCLEOTIDE SEQUENCE [LARGE SCALE GENOMIC DNA]</scope>
    <source>
        <strain evidence="2 3">A7</strain>
    </source>
</reference>
<evidence type="ECO:0000313" key="2">
    <source>
        <dbReference type="EMBL" id="PQQ66161.1"/>
    </source>
</evidence>
<proteinExistence type="predicted"/>
<dbReference type="InterPro" id="IPR049250">
    <property type="entry name" value="DUF6883"/>
</dbReference>
<comment type="caution">
    <text evidence="2">The sequence shown here is derived from an EMBL/GenBank/DDBJ whole genome shotgun (WGS) entry which is preliminary data.</text>
</comment>
<evidence type="ECO:0000313" key="3">
    <source>
        <dbReference type="Proteomes" id="UP000239720"/>
    </source>
</evidence>
<dbReference type="InterPro" id="IPR036844">
    <property type="entry name" value="Hint_dom_sf"/>
</dbReference>
<organism evidence="2 3">
    <name type="scientific">Acetivibrio saccincola</name>
    <dbReference type="NCBI Taxonomy" id="1677857"/>
    <lineage>
        <taxon>Bacteria</taxon>
        <taxon>Bacillati</taxon>
        <taxon>Bacillota</taxon>
        <taxon>Clostridia</taxon>
        <taxon>Eubacteriales</taxon>
        <taxon>Oscillospiraceae</taxon>
        <taxon>Acetivibrio</taxon>
    </lineage>
</organism>
<dbReference type="SUPFAM" id="SSF51294">
    <property type="entry name" value="Hedgehog/intein (Hint) domain"/>
    <property type="match status" value="1"/>
</dbReference>
<gene>
    <name evidence="2" type="ORF">B9R14_04920</name>
</gene>
<accession>A0A2S8R8N1</accession>
<dbReference type="PROSITE" id="PS50817">
    <property type="entry name" value="INTEIN_N_TER"/>
    <property type="match status" value="1"/>
</dbReference>
<dbReference type="AlphaFoldDB" id="A0A2S8R8N1"/>
<dbReference type="InterPro" id="IPR003587">
    <property type="entry name" value="Hint_dom_N"/>
</dbReference>
<dbReference type="NCBIfam" id="TIGR01443">
    <property type="entry name" value="intein_Cterm"/>
    <property type="match status" value="1"/>
</dbReference>
<protein>
    <recommendedName>
        <fullName evidence="1">Hint domain-containing protein</fullName>
    </recommendedName>
</protein>
<evidence type="ECO:0000259" key="1">
    <source>
        <dbReference type="SMART" id="SM00306"/>
    </source>
</evidence>
<name>A0A2S8R8N1_9FIRM</name>
<dbReference type="Pfam" id="PF21814">
    <property type="entry name" value="DUF6883"/>
    <property type="match status" value="1"/>
</dbReference>
<dbReference type="InterPro" id="IPR030934">
    <property type="entry name" value="Intein_C"/>
</dbReference>
<dbReference type="SMART" id="SM00306">
    <property type="entry name" value="HintN"/>
    <property type="match status" value="1"/>
</dbReference>
<dbReference type="Pfam" id="PF07591">
    <property type="entry name" value="PT-HINT"/>
    <property type="match status" value="1"/>
</dbReference>
<dbReference type="Proteomes" id="UP000239720">
    <property type="component" value="Unassembled WGS sequence"/>
</dbReference>
<dbReference type="PROSITE" id="PS50818">
    <property type="entry name" value="INTEIN_C_TER"/>
    <property type="match status" value="1"/>
</dbReference>